<evidence type="ECO:0000259" key="2">
    <source>
        <dbReference type="PROSITE" id="PS50110"/>
    </source>
</evidence>
<keyword evidence="1" id="KW-0597">Phosphoprotein</keyword>
<name>A0ABV6I3J6_9RHOB</name>
<feature type="modified residue" description="4-aspartylphosphate" evidence="1">
    <location>
        <position position="64"/>
    </location>
</feature>
<feature type="domain" description="Response regulatory" evidence="2">
    <location>
        <begin position="13"/>
        <end position="124"/>
    </location>
</feature>
<dbReference type="SUPFAM" id="SSF52172">
    <property type="entry name" value="CheY-like"/>
    <property type="match status" value="1"/>
</dbReference>
<comment type="caution">
    <text evidence="3">The sequence shown here is derived from an EMBL/GenBank/DDBJ whole genome shotgun (WGS) entry which is preliminary data.</text>
</comment>
<dbReference type="SMART" id="SM00448">
    <property type="entry name" value="REC"/>
    <property type="match status" value="1"/>
</dbReference>
<dbReference type="Gene3D" id="3.40.50.2300">
    <property type="match status" value="1"/>
</dbReference>
<organism evidence="3 4">
    <name type="scientific">Paracoccus niistensis</name>
    <dbReference type="NCBI Taxonomy" id="632935"/>
    <lineage>
        <taxon>Bacteria</taxon>
        <taxon>Pseudomonadati</taxon>
        <taxon>Pseudomonadota</taxon>
        <taxon>Alphaproteobacteria</taxon>
        <taxon>Rhodobacterales</taxon>
        <taxon>Paracoccaceae</taxon>
        <taxon>Paracoccus</taxon>
    </lineage>
</organism>
<dbReference type="InterPro" id="IPR001789">
    <property type="entry name" value="Sig_transdc_resp-reg_receiver"/>
</dbReference>
<accession>A0ABV6I3J6</accession>
<sequence>MDQRLRTSLRGRSVMVVEDEFFQAEELSRALSGAGARLVGPFPTVESALAGLDGGARIDAAVLDVNLRGVAVAPLVEALSTRGIPFLFATGYDRAALPAAWGEAPVFEKPLNLGRLVKAVGALPPCADGLGPAMRAPVA</sequence>
<dbReference type="Proteomes" id="UP001589799">
    <property type="component" value="Unassembled WGS sequence"/>
</dbReference>
<keyword evidence="4" id="KW-1185">Reference proteome</keyword>
<dbReference type="PROSITE" id="PS50110">
    <property type="entry name" value="RESPONSE_REGULATORY"/>
    <property type="match status" value="1"/>
</dbReference>
<evidence type="ECO:0000313" key="4">
    <source>
        <dbReference type="Proteomes" id="UP001589799"/>
    </source>
</evidence>
<evidence type="ECO:0000256" key="1">
    <source>
        <dbReference type="PROSITE-ProRule" id="PRU00169"/>
    </source>
</evidence>
<evidence type="ECO:0000313" key="3">
    <source>
        <dbReference type="EMBL" id="MFC0340801.1"/>
    </source>
</evidence>
<proteinExistence type="predicted"/>
<gene>
    <name evidence="3" type="ORF">ACFFII_08515</name>
</gene>
<dbReference type="RefSeq" id="WP_377698462.1">
    <property type="nucleotide sequence ID" value="NZ_JBHLWE010000028.1"/>
</dbReference>
<dbReference type="EMBL" id="JBHLWE010000028">
    <property type="protein sequence ID" value="MFC0340801.1"/>
    <property type="molecule type" value="Genomic_DNA"/>
</dbReference>
<protein>
    <submittedName>
        <fullName evidence="3">Response regulator</fullName>
    </submittedName>
</protein>
<reference evidence="3 4" key="1">
    <citation type="submission" date="2024-09" db="EMBL/GenBank/DDBJ databases">
        <authorList>
            <person name="Sun Q."/>
            <person name="Mori K."/>
        </authorList>
    </citation>
    <scope>NUCLEOTIDE SEQUENCE [LARGE SCALE GENOMIC DNA]</scope>
    <source>
        <strain evidence="3 4">KCTC 22789</strain>
    </source>
</reference>
<dbReference type="InterPro" id="IPR011006">
    <property type="entry name" value="CheY-like_superfamily"/>
</dbReference>